<protein>
    <submittedName>
        <fullName evidence="18">Uncharacterized protein</fullName>
    </submittedName>
</protein>
<keyword evidence="4" id="KW-0732">Signal</keyword>
<evidence type="ECO:0000259" key="17">
    <source>
        <dbReference type="PROSITE" id="PS50853"/>
    </source>
</evidence>
<proteinExistence type="inferred from homology"/>
<dbReference type="GO" id="GO:0005886">
    <property type="term" value="C:plasma membrane"/>
    <property type="evidence" value="ECO:0007669"/>
    <property type="project" value="UniProtKB-SubCell"/>
</dbReference>
<dbReference type="InterPro" id="IPR013098">
    <property type="entry name" value="Ig_I-set"/>
</dbReference>
<keyword evidence="9" id="KW-0472">Membrane</keyword>
<dbReference type="FunFam" id="2.60.40.10:FF:000093">
    <property type="entry name" value="Down syndrome cell adhesion molecule, isoform B"/>
    <property type="match status" value="1"/>
</dbReference>
<evidence type="ECO:0000259" key="16">
    <source>
        <dbReference type="PROSITE" id="PS50835"/>
    </source>
</evidence>
<comment type="similarity">
    <text evidence="14">Belongs to the sidekick family.</text>
</comment>
<evidence type="ECO:0000256" key="9">
    <source>
        <dbReference type="ARBA" id="ARBA00023136"/>
    </source>
</evidence>
<feature type="domain" description="Fibronectin type-III" evidence="17">
    <location>
        <begin position="377"/>
        <end position="476"/>
    </location>
</feature>
<evidence type="ECO:0000256" key="7">
    <source>
        <dbReference type="ARBA" id="ARBA00022989"/>
    </source>
</evidence>
<evidence type="ECO:0000256" key="10">
    <source>
        <dbReference type="ARBA" id="ARBA00023157"/>
    </source>
</evidence>
<dbReference type="InterPro" id="IPR003599">
    <property type="entry name" value="Ig_sub"/>
</dbReference>
<feature type="domain" description="Fibronectin type-III" evidence="17">
    <location>
        <begin position="480"/>
        <end position="574"/>
    </location>
</feature>
<dbReference type="FunFam" id="2.60.40.10:FF:000360">
    <property type="entry name" value="Sidekick cell adhesion molecule 2"/>
    <property type="match status" value="1"/>
</dbReference>
<dbReference type="FunFam" id="2.60.40.10:FF:000202">
    <property type="entry name" value="Sidekick cell adhesion molecule 1"/>
    <property type="match status" value="1"/>
</dbReference>
<dbReference type="AlphaFoldDB" id="A0A3B5LCG3"/>
<dbReference type="SMART" id="SM00409">
    <property type="entry name" value="IG"/>
    <property type="match status" value="2"/>
</dbReference>
<dbReference type="GeneTree" id="ENSGT00940000157747"/>
<evidence type="ECO:0000256" key="13">
    <source>
        <dbReference type="ARBA" id="ARBA00034103"/>
    </source>
</evidence>
<dbReference type="FunFam" id="2.60.40.10:FF:000209">
    <property type="entry name" value="Sidekick cell adhesion molecule 2"/>
    <property type="match status" value="1"/>
</dbReference>
<dbReference type="FunFam" id="2.60.40.10:FF:000231">
    <property type="entry name" value="Sidekick cell adhesion molecule 2"/>
    <property type="match status" value="1"/>
</dbReference>
<dbReference type="InterPro" id="IPR003598">
    <property type="entry name" value="Ig_sub2"/>
</dbReference>
<dbReference type="Gene3D" id="2.60.40.10">
    <property type="entry name" value="Immunoglobulins"/>
    <property type="match status" value="11"/>
</dbReference>
<keyword evidence="7" id="KW-1133">Transmembrane helix</keyword>
<evidence type="ECO:0000256" key="6">
    <source>
        <dbReference type="ARBA" id="ARBA00022889"/>
    </source>
</evidence>
<feature type="domain" description="Fibronectin type-III" evidence="17">
    <location>
        <begin position="175"/>
        <end position="271"/>
    </location>
</feature>
<keyword evidence="8" id="KW-0770">Synapse</keyword>
<dbReference type="InterPro" id="IPR036116">
    <property type="entry name" value="FN3_sf"/>
</dbReference>
<dbReference type="PROSITE" id="PS50853">
    <property type="entry name" value="FN3"/>
    <property type="match status" value="8"/>
</dbReference>
<feature type="compositionally biased region" description="Polar residues" evidence="15">
    <location>
        <begin position="1162"/>
        <end position="1171"/>
    </location>
</feature>
<dbReference type="STRING" id="32473.ENSXCOP00000007386"/>
<feature type="domain" description="Fibronectin type-III" evidence="17">
    <location>
        <begin position="683"/>
        <end position="782"/>
    </location>
</feature>
<dbReference type="GO" id="GO:0007155">
    <property type="term" value="P:cell adhesion"/>
    <property type="evidence" value="ECO:0007669"/>
    <property type="project" value="UniProtKB-KW"/>
</dbReference>
<dbReference type="InterPro" id="IPR013783">
    <property type="entry name" value="Ig-like_fold"/>
</dbReference>
<dbReference type="SUPFAM" id="SSF48726">
    <property type="entry name" value="Immunoglobulin"/>
    <property type="match status" value="2"/>
</dbReference>
<evidence type="ECO:0000256" key="12">
    <source>
        <dbReference type="ARBA" id="ARBA00023319"/>
    </source>
</evidence>
<feature type="region of interest" description="Disordered" evidence="15">
    <location>
        <begin position="1148"/>
        <end position="1171"/>
    </location>
</feature>
<keyword evidence="10" id="KW-1015">Disulfide bond</keyword>
<evidence type="ECO:0000256" key="1">
    <source>
        <dbReference type="ARBA" id="ARBA00004251"/>
    </source>
</evidence>
<reference evidence="18" key="2">
    <citation type="submission" date="2025-09" db="UniProtKB">
        <authorList>
            <consortium name="Ensembl"/>
        </authorList>
    </citation>
    <scope>IDENTIFICATION</scope>
</reference>
<dbReference type="FunFam" id="2.60.40.10:FF:000237">
    <property type="entry name" value="Sidekick cell adhesion molecule 2"/>
    <property type="match status" value="1"/>
</dbReference>
<keyword evidence="3" id="KW-0812">Transmembrane</keyword>
<accession>A0A3B5LCG3</accession>
<dbReference type="PANTHER" id="PTHR13817:SF55">
    <property type="entry name" value="PROTEIN SIDEKICK-1"/>
    <property type="match status" value="1"/>
</dbReference>
<name>A0A3B5LCG3_9TELE</name>
<dbReference type="Proteomes" id="UP000261380">
    <property type="component" value="Unplaced"/>
</dbReference>
<dbReference type="Ensembl" id="ENSXCOT00000007481.1">
    <property type="protein sequence ID" value="ENSXCOP00000007386.1"/>
    <property type="gene ID" value="ENSXCOG00000005694.1"/>
</dbReference>
<keyword evidence="11" id="KW-0325">Glycoprotein</keyword>
<evidence type="ECO:0000256" key="15">
    <source>
        <dbReference type="SAM" id="MobiDB-lite"/>
    </source>
</evidence>
<evidence type="ECO:0000256" key="2">
    <source>
        <dbReference type="ARBA" id="ARBA00022475"/>
    </source>
</evidence>
<reference evidence="18" key="1">
    <citation type="submission" date="2025-08" db="UniProtKB">
        <authorList>
            <consortium name="Ensembl"/>
        </authorList>
    </citation>
    <scope>IDENTIFICATION</scope>
</reference>
<evidence type="ECO:0000256" key="3">
    <source>
        <dbReference type="ARBA" id="ARBA00022692"/>
    </source>
</evidence>
<dbReference type="FunFam" id="2.60.40.10:FF:000177">
    <property type="entry name" value="Sidekick cell adhesion molecule 2"/>
    <property type="match status" value="1"/>
</dbReference>
<evidence type="ECO:0000256" key="11">
    <source>
        <dbReference type="ARBA" id="ARBA00023180"/>
    </source>
</evidence>
<evidence type="ECO:0000256" key="8">
    <source>
        <dbReference type="ARBA" id="ARBA00023018"/>
    </source>
</evidence>
<dbReference type="GO" id="GO:0045202">
    <property type="term" value="C:synapse"/>
    <property type="evidence" value="ECO:0007669"/>
    <property type="project" value="UniProtKB-SubCell"/>
</dbReference>
<dbReference type="CDD" id="cd00063">
    <property type="entry name" value="FN3"/>
    <property type="match status" value="9"/>
</dbReference>
<comment type="subcellular location">
    <subcellularLocation>
        <location evidence="1">Cell membrane</location>
        <topology evidence="1">Single-pass type I membrane protein</topology>
    </subcellularLocation>
    <subcellularLocation>
        <location evidence="13">Synapse</location>
    </subcellularLocation>
</comment>
<feature type="domain" description="Ig-like" evidence="16">
    <location>
        <begin position="82"/>
        <end position="168"/>
    </location>
</feature>
<evidence type="ECO:0000313" key="19">
    <source>
        <dbReference type="Proteomes" id="UP000261380"/>
    </source>
</evidence>
<keyword evidence="19" id="KW-1185">Reference proteome</keyword>
<dbReference type="InterPro" id="IPR036179">
    <property type="entry name" value="Ig-like_dom_sf"/>
</dbReference>
<dbReference type="InterPro" id="IPR003961">
    <property type="entry name" value="FN3_dom"/>
</dbReference>
<dbReference type="InterPro" id="IPR050964">
    <property type="entry name" value="Striated_Muscle_Regulatory"/>
</dbReference>
<dbReference type="PANTHER" id="PTHR13817">
    <property type="entry name" value="TITIN"/>
    <property type="match status" value="1"/>
</dbReference>
<dbReference type="FunFam" id="2.60.40.10:FF:000206">
    <property type="entry name" value="Sidekick cell adhesion molecule 2"/>
    <property type="match status" value="1"/>
</dbReference>
<keyword evidence="2" id="KW-1003">Cell membrane</keyword>
<evidence type="ECO:0000256" key="5">
    <source>
        <dbReference type="ARBA" id="ARBA00022737"/>
    </source>
</evidence>
<dbReference type="Pfam" id="PF07679">
    <property type="entry name" value="I-set"/>
    <property type="match status" value="2"/>
</dbReference>
<evidence type="ECO:0000313" key="18">
    <source>
        <dbReference type="Ensembl" id="ENSXCOP00000007386.1"/>
    </source>
</evidence>
<dbReference type="FunFam" id="2.60.40.10:FF:000158">
    <property type="entry name" value="Sidekick cell adhesion molecule 2"/>
    <property type="match status" value="1"/>
</dbReference>
<dbReference type="InterPro" id="IPR007110">
    <property type="entry name" value="Ig-like_dom"/>
</dbReference>
<organism evidence="18 19">
    <name type="scientific">Xiphophorus couchianus</name>
    <name type="common">Monterrey platyfish</name>
    <dbReference type="NCBI Taxonomy" id="32473"/>
    <lineage>
        <taxon>Eukaryota</taxon>
        <taxon>Metazoa</taxon>
        <taxon>Chordata</taxon>
        <taxon>Craniata</taxon>
        <taxon>Vertebrata</taxon>
        <taxon>Euteleostomi</taxon>
        <taxon>Actinopterygii</taxon>
        <taxon>Neopterygii</taxon>
        <taxon>Teleostei</taxon>
        <taxon>Neoteleostei</taxon>
        <taxon>Acanthomorphata</taxon>
        <taxon>Ovalentaria</taxon>
        <taxon>Atherinomorphae</taxon>
        <taxon>Cyprinodontiformes</taxon>
        <taxon>Poeciliidae</taxon>
        <taxon>Poeciliinae</taxon>
        <taxon>Xiphophorus</taxon>
    </lineage>
</organism>
<feature type="domain" description="Fibronectin type-III" evidence="17">
    <location>
        <begin position="578"/>
        <end position="678"/>
    </location>
</feature>
<feature type="domain" description="Fibronectin type-III" evidence="17">
    <location>
        <begin position="276"/>
        <end position="372"/>
    </location>
</feature>
<dbReference type="PROSITE" id="PS50835">
    <property type="entry name" value="IG_LIKE"/>
    <property type="match status" value="2"/>
</dbReference>
<feature type="domain" description="Fibronectin type-III" evidence="17">
    <location>
        <begin position="887"/>
        <end position="981"/>
    </location>
</feature>
<sequence>TDGDMALFTCQNSGAPKPAVTWRKGSQIIASGSVQVPRFTLLQSGSLQIQPVSIQDSGEFTCIVSNSEGTINTTAALTVWSRTVISVPPEDQRVIKGTTAILACNATHDPRVNIRYLLIKVIMNISGGRVSVQPGSLTISQTWSGDIGDYICNVMSQAGNDTQSARLEVIELPHSPRSLTARLNDSDSRSVRLSWLRPFDGNSPLLYYVLELSENNSPWKVYLSEVDPAVSEVSVGGLTPARTYQFRLCAVNQVGRGQYSAETQRMMLREEAPSAPPNNIVASGRTNQSIMVQWQPPPESELNGILRGYVLRYRLAGLPGDYQEKNISSPEANYCLLKDLIIWTQYQIQVAAYTGAGLGVYSRPVTEYTLQGVPTAPPQEVEVVAVNSTTIRFTWNPPPQQFINGINQGYKLLVWPEQSPEELRVVTITPDYPSSRHTGLVSGLRKFTWYYGSTLCFTTPGDGPCSAPTLLQTHEDTPGCVRYLSFTEILDTSLRVSWAEPQDKNGIITGYMLWWEVPSVRSSRLERSLSNSTLEYQLTDLTSTTAYTIQVAALTGAGQGVVTSSTVSTGVPPELPGAPSNLVISNISPRTVTLRFCPGSDGKTVISRWIVEGQVVKEDGREEAWRVIYQKDNKPNADILEIPSLTPFTQYRFRMQQVNIVGSSPMSAPSRLIQTLQAAPDTYPSNLSLVSVTQTSLHFKWKPLPQSEYNSSPETVGYRIRVWRTDGDGEDRIEDIKGGVGTTEDTIEGLSPWTHYQVQIQASNSIGPGPWSQTVAARTTEAAPSKSPENVTAEAVSSSRIMLTWSALPEAQRNGVIIGYKVLYCEKDSDTPPNVQVVQGDRNLTLLLGTLQKYKMYALQVLAFTQVGDGPPSSPVLLRTKEDVPGPPVRMMFPEVRLTSVRVVWQPPAFPNGIILGYQISYCLYSRDPLRWTTVEVGSNARQFTVTGLSSEHTYVFCLTARTAVGWGEQQEALVVTTERRELKKFRHYHIVMTSYNIIGESHPSAPVEVSVGEAAPSVAPQLIKVSAVSPSTLEVTWDMPPLETQNGLIQGYKVRNKHKHTGNKYNMSARGKHPVVCVQLTDSDYEDEQPKHSFVNHYMSDPTYYNSWKRQPKGLKGTGSPFAYEECATADTEPYYQTVVTQHSTGGAYTPTGANPPGSRTPVTGFSSFV</sequence>
<feature type="domain" description="Fibronectin type-III" evidence="17">
    <location>
        <begin position="787"/>
        <end position="883"/>
    </location>
</feature>
<dbReference type="SUPFAM" id="SSF49265">
    <property type="entry name" value="Fibronectin type III"/>
    <property type="match status" value="5"/>
</dbReference>
<dbReference type="Pfam" id="PF00041">
    <property type="entry name" value="fn3"/>
    <property type="match status" value="8"/>
</dbReference>
<keyword evidence="12" id="KW-0393">Immunoglobulin domain</keyword>
<dbReference type="SMART" id="SM00060">
    <property type="entry name" value="FN3"/>
    <property type="match status" value="9"/>
</dbReference>
<evidence type="ECO:0000256" key="14">
    <source>
        <dbReference type="ARBA" id="ARBA00061621"/>
    </source>
</evidence>
<keyword evidence="6" id="KW-0130">Cell adhesion</keyword>
<dbReference type="SMART" id="SM00408">
    <property type="entry name" value="IGc2"/>
    <property type="match status" value="2"/>
</dbReference>
<keyword evidence="5" id="KW-0677">Repeat</keyword>
<feature type="domain" description="Ig-like" evidence="16">
    <location>
        <begin position="1"/>
        <end position="78"/>
    </location>
</feature>
<evidence type="ECO:0000256" key="4">
    <source>
        <dbReference type="ARBA" id="ARBA00022729"/>
    </source>
</evidence>